<evidence type="ECO:0000313" key="3">
    <source>
        <dbReference type="EMBL" id="KZV87848.1"/>
    </source>
</evidence>
<reference evidence="3 4" key="1">
    <citation type="journal article" date="2016" name="Mol. Biol. Evol.">
        <title>Comparative Genomics of Early-Diverging Mushroom-Forming Fungi Provides Insights into the Origins of Lignocellulose Decay Capabilities.</title>
        <authorList>
            <person name="Nagy L.G."/>
            <person name="Riley R."/>
            <person name="Tritt A."/>
            <person name="Adam C."/>
            <person name="Daum C."/>
            <person name="Floudas D."/>
            <person name="Sun H."/>
            <person name="Yadav J.S."/>
            <person name="Pangilinan J."/>
            <person name="Larsson K.H."/>
            <person name="Matsuura K."/>
            <person name="Barry K."/>
            <person name="Labutti K."/>
            <person name="Kuo R."/>
            <person name="Ohm R.A."/>
            <person name="Bhattacharya S.S."/>
            <person name="Shirouzu T."/>
            <person name="Yoshinaga Y."/>
            <person name="Martin F.M."/>
            <person name="Grigoriev I.V."/>
            <person name="Hibbett D.S."/>
        </authorList>
    </citation>
    <scope>NUCLEOTIDE SEQUENCE [LARGE SCALE GENOMIC DNA]</scope>
    <source>
        <strain evidence="3 4">HHB12029</strain>
    </source>
</reference>
<keyword evidence="4" id="KW-1185">Reference proteome</keyword>
<evidence type="ECO:0000259" key="2">
    <source>
        <dbReference type="PROSITE" id="PS50181"/>
    </source>
</evidence>
<name>A0A165EWE9_EXIGL</name>
<dbReference type="Proteomes" id="UP000077266">
    <property type="component" value="Unassembled WGS sequence"/>
</dbReference>
<evidence type="ECO:0000313" key="4">
    <source>
        <dbReference type="Proteomes" id="UP000077266"/>
    </source>
</evidence>
<feature type="transmembrane region" description="Helical" evidence="1">
    <location>
        <begin position="170"/>
        <end position="192"/>
    </location>
</feature>
<accession>A0A165EWE9</accession>
<protein>
    <recommendedName>
        <fullName evidence="2">F-box domain-containing protein</fullName>
    </recommendedName>
</protein>
<proteinExistence type="predicted"/>
<keyword evidence="1" id="KW-0812">Transmembrane</keyword>
<evidence type="ECO:0000256" key="1">
    <source>
        <dbReference type="SAM" id="Phobius"/>
    </source>
</evidence>
<dbReference type="SMART" id="SM00256">
    <property type="entry name" value="FBOX"/>
    <property type="match status" value="1"/>
</dbReference>
<dbReference type="InParanoid" id="A0A165EWE9"/>
<dbReference type="InterPro" id="IPR001810">
    <property type="entry name" value="F-box_dom"/>
</dbReference>
<dbReference type="PROSITE" id="PS50181">
    <property type="entry name" value="FBOX"/>
    <property type="match status" value="1"/>
</dbReference>
<dbReference type="InterPro" id="IPR036047">
    <property type="entry name" value="F-box-like_dom_sf"/>
</dbReference>
<dbReference type="SUPFAM" id="SSF81383">
    <property type="entry name" value="F-box domain"/>
    <property type="match status" value="1"/>
</dbReference>
<organism evidence="3 4">
    <name type="scientific">Exidia glandulosa HHB12029</name>
    <dbReference type="NCBI Taxonomy" id="1314781"/>
    <lineage>
        <taxon>Eukaryota</taxon>
        <taxon>Fungi</taxon>
        <taxon>Dikarya</taxon>
        <taxon>Basidiomycota</taxon>
        <taxon>Agaricomycotina</taxon>
        <taxon>Agaricomycetes</taxon>
        <taxon>Auriculariales</taxon>
        <taxon>Exidiaceae</taxon>
        <taxon>Exidia</taxon>
    </lineage>
</organism>
<feature type="domain" description="F-box" evidence="2">
    <location>
        <begin position="63"/>
        <end position="110"/>
    </location>
</feature>
<dbReference type="EMBL" id="KV426113">
    <property type="protein sequence ID" value="KZV87848.1"/>
    <property type="molecule type" value="Genomic_DNA"/>
</dbReference>
<sequence length="435" mass="48760">MRIPDHIRGTLEAQVLRACEELCDWHGSSSGQRESDVDLGALDDLATLTTRTVASFKSRINEKNPVVRLPLDILQEIGVYLNMVDLHSMRSACGAWRIGLDACLPLWNSLIWTCLPDDSSRAQLERDQQELDMWLSKSSKMTLYFTILNARSFRPYVATLERHQHRIYDLTLFFTYSSSFAALAILPTFTVVQSLEFQLGEEVVDSDVDTSDDLAYHIYNMSTKALFHHTAQQNAFPSLTNLVLSGIVFATVVDVTVLRGVKHLQLRFTNWDVHLRPAWIVNAWASCPSLEVLIIVTESTASDSERLITSALLDSLAGRVLNELVVDAGGYLGGDVLASLLKYLRAPCIRTVRHAWAYARDYALINDLQDAISLSLTLRFHQDGTEAVDLSVVDKRGFMRAVDNIQVVGSVLSMSPTVIGNVSQRVFYYPSWRLS</sequence>
<keyword evidence="1" id="KW-1133">Transmembrane helix</keyword>
<gene>
    <name evidence="3" type="ORF">EXIGLDRAFT_192963</name>
</gene>
<dbReference type="AlphaFoldDB" id="A0A165EWE9"/>
<keyword evidence="1" id="KW-0472">Membrane</keyword>